<accession>A0A1V5SID6</accession>
<comment type="caution">
    <text evidence="1">The sequence shown here is derived from an EMBL/GenBank/DDBJ whole genome shotgun (WGS) entry which is preliminary data.</text>
</comment>
<reference evidence="1" key="1">
    <citation type="submission" date="2017-02" db="EMBL/GenBank/DDBJ databases">
        <title>Delving into the versatile metabolic prowess of the omnipresent phylum Bacteroidetes.</title>
        <authorList>
            <person name="Nobu M.K."/>
            <person name="Mei R."/>
            <person name="Narihiro T."/>
            <person name="Kuroda K."/>
            <person name="Liu W.-T."/>
        </authorList>
    </citation>
    <scope>NUCLEOTIDE SEQUENCE</scope>
    <source>
        <strain evidence="1">ADurb.Bin276</strain>
    </source>
</reference>
<proteinExistence type="predicted"/>
<name>A0A1V5SID6_9BACT</name>
<dbReference type="Proteomes" id="UP000485569">
    <property type="component" value="Unassembled WGS sequence"/>
</dbReference>
<evidence type="ECO:0000313" key="1">
    <source>
        <dbReference type="EMBL" id="OQA54094.1"/>
    </source>
</evidence>
<sequence length="69" mass="7857">MVSGERSISLKYNFKIPNHGSEFWASPSPSPIKGEKILRRHCKESKRSLVGEDSNLIPINCESWIVSRE</sequence>
<protein>
    <submittedName>
        <fullName evidence="1">Uncharacterized protein</fullName>
    </submittedName>
</protein>
<dbReference type="EMBL" id="MWBQ01000226">
    <property type="protein sequence ID" value="OQA54094.1"/>
    <property type="molecule type" value="Genomic_DNA"/>
</dbReference>
<gene>
    <name evidence="1" type="ORF">BWY41_02258</name>
</gene>
<dbReference type="AlphaFoldDB" id="A0A1V5SID6"/>
<organism evidence="1">
    <name type="scientific">Candidatus Atribacter allofermentans</name>
    <dbReference type="NCBI Taxonomy" id="1852833"/>
    <lineage>
        <taxon>Bacteria</taxon>
        <taxon>Pseudomonadati</taxon>
        <taxon>Atribacterota</taxon>
        <taxon>Atribacteria</taxon>
        <taxon>Atribacterales</taxon>
        <taxon>Atribacteraceae</taxon>
        <taxon>Atribacter</taxon>
    </lineage>
</organism>